<dbReference type="SUPFAM" id="SSF103506">
    <property type="entry name" value="Mitochondrial carrier"/>
    <property type="match status" value="1"/>
</dbReference>
<evidence type="ECO:0000256" key="4">
    <source>
        <dbReference type="ARBA" id="ARBA00023136"/>
    </source>
</evidence>
<keyword evidence="8" id="KW-1185">Reference proteome</keyword>
<sequence length="182" mass="19653">MSKKDPLKNFIAGGIGGACKTSPKTAFSGSYDCFMKTISSEGIPALYKGISVPMAMSVPFSAIFFGGCALGSFFFQGFFTSLVASPADRVKSILASPNRCREIRRPYRFVDERSRGWCFLSPWSIIGAGGATVAPHGKYPLGTRDVLKEIWYQGSAVDVSRTLFRGGCPCLFGFFLPVLPSS</sequence>
<keyword evidence="4 5" id="KW-0472">Membrane</keyword>
<dbReference type="Gene3D" id="1.50.40.10">
    <property type="entry name" value="Mitochondrial carrier domain"/>
    <property type="match status" value="1"/>
</dbReference>
<feature type="transmembrane region" description="Helical" evidence="7">
    <location>
        <begin position="62"/>
        <end position="84"/>
    </location>
</feature>
<evidence type="ECO:0000256" key="5">
    <source>
        <dbReference type="PROSITE-ProRule" id="PRU00282"/>
    </source>
</evidence>
<dbReference type="PROSITE" id="PS51257">
    <property type="entry name" value="PROKAR_LIPOPROTEIN"/>
    <property type="match status" value="1"/>
</dbReference>
<keyword evidence="7" id="KW-1133">Transmembrane helix</keyword>
<organism evidence="8 9">
    <name type="scientific">Ditylenchus dipsaci</name>
    <dbReference type="NCBI Taxonomy" id="166011"/>
    <lineage>
        <taxon>Eukaryota</taxon>
        <taxon>Metazoa</taxon>
        <taxon>Ecdysozoa</taxon>
        <taxon>Nematoda</taxon>
        <taxon>Chromadorea</taxon>
        <taxon>Rhabditida</taxon>
        <taxon>Tylenchina</taxon>
        <taxon>Tylenchomorpha</taxon>
        <taxon>Sphaerularioidea</taxon>
        <taxon>Anguinidae</taxon>
        <taxon>Anguininae</taxon>
        <taxon>Ditylenchus</taxon>
    </lineage>
</organism>
<protein>
    <submittedName>
        <fullName evidence="9">Congested-like trachea protein</fullName>
    </submittedName>
</protein>
<name>A0A915DEY5_9BILA</name>
<evidence type="ECO:0000256" key="2">
    <source>
        <dbReference type="ARBA" id="ARBA00006375"/>
    </source>
</evidence>
<proteinExistence type="inferred from homology"/>
<evidence type="ECO:0000313" key="9">
    <source>
        <dbReference type="WBParaSite" id="jg1920"/>
    </source>
</evidence>
<dbReference type="PROSITE" id="PS50920">
    <property type="entry name" value="SOLCAR"/>
    <property type="match status" value="1"/>
</dbReference>
<dbReference type="AlphaFoldDB" id="A0A915DEY5"/>
<comment type="subcellular location">
    <subcellularLocation>
        <location evidence="1">Membrane</location>
        <topology evidence="1">Multi-pass membrane protein</topology>
    </subcellularLocation>
</comment>
<dbReference type="GO" id="GO:0016020">
    <property type="term" value="C:membrane"/>
    <property type="evidence" value="ECO:0007669"/>
    <property type="project" value="UniProtKB-SubCell"/>
</dbReference>
<keyword evidence="6" id="KW-0813">Transport</keyword>
<feature type="repeat" description="Solcar" evidence="5">
    <location>
        <begin position="1"/>
        <end position="74"/>
    </location>
</feature>
<dbReference type="InterPro" id="IPR018108">
    <property type="entry name" value="MCP_transmembrane"/>
</dbReference>
<evidence type="ECO:0000256" key="7">
    <source>
        <dbReference type="SAM" id="Phobius"/>
    </source>
</evidence>
<comment type="similarity">
    <text evidence="2 6">Belongs to the mitochondrial carrier (TC 2.A.29) family.</text>
</comment>
<accession>A0A915DEY5</accession>
<dbReference type="Pfam" id="PF00153">
    <property type="entry name" value="Mito_carr"/>
    <property type="match status" value="1"/>
</dbReference>
<reference evidence="9" key="1">
    <citation type="submission" date="2022-11" db="UniProtKB">
        <authorList>
            <consortium name="WormBaseParasite"/>
        </authorList>
    </citation>
    <scope>IDENTIFICATION</scope>
</reference>
<evidence type="ECO:0000313" key="8">
    <source>
        <dbReference type="Proteomes" id="UP000887574"/>
    </source>
</evidence>
<dbReference type="InterPro" id="IPR023395">
    <property type="entry name" value="MCP_dom_sf"/>
</dbReference>
<evidence type="ECO:0000256" key="6">
    <source>
        <dbReference type="RuleBase" id="RU000488"/>
    </source>
</evidence>
<keyword evidence="3 5" id="KW-0812">Transmembrane</keyword>
<evidence type="ECO:0000256" key="1">
    <source>
        <dbReference type="ARBA" id="ARBA00004141"/>
    </source>
</evidence>
<dbReference type="WBParaSite" id="jg1920">
    <property type="protein sequence ID" value="jg1920"/>
    <property type="gene ID" value="jg1920"/>
</dbReference>
<dbReference type="Proteomes" id="UP000887574">
    <property type="component" value="Unplaced"/>
</dbReference>
<evidence type="ECO:0000256" key="3">
    <source>
        <dbReference type="ARBA" id="ARBA00022692"/>
    </source>
</evidence>